<keyword evidence="6" id="KW-0175">Coiled coil</keyword>
<evidence type="ECO:0000256" key="4">
    <source>
        <dbReference type="ARBA" id="ARBA00023136"/>
    </source>
</evidence>
<proteinExistence type="predicted"/>
<dbReference type="RefSeq" id="WP_183898539.1">
    <property type="nucleotide sequence ID" value="NZ_JACIDW010000001.1"/>
</dbReference>
<dbReference type="Proteomes" id="UP000582090">
    <property type="component" value="Unassembled WGS sequence"/>
</dbReference>
<keyword evidence="8" id="KW-1185">Reference proteome</keyword>
<accession>A0A7W6CKR5</accession>
<evidence type="ECO:0000256" key="1">
    <source>
        <dbReference type="ARBA" id="ARBA00004442"/>
    </source>
</evidence>
<dbReference type="SUPFAM" id="SSF56954">
    <property type="entry name" value="Outer membrane efflux proteins (OEP)"/>
    <property type="match status" value="1"/>
</dbReference>
<sequence length="487" mass="54470">MKFPVFLVVSVSLIATGCTVTPKPLPPEAHASFGKERLALATADQEPISGKVDLYEAMARALKYNLDTKVEVMQAALKLREADLVSYSALPKIVAGAGYAGRNEADPTEASTRDDSIVTADLTSSWNILDFGLSYVRAKQATDEVLVQDEMKRRMVNKVIEDVRTAYWRAVSYQRLVGRMRALEGRVARALRDTRNLSSNGETSPLVALTYERELIEVKREVELLEGELLVAKTQLSALMNVKPGTEFTLEVPKRRDTQLKINYTSEEMFNIAATNRPEMREISYRLRINGREVDAALLDMLPGINLYAGPNYDSNDYIATNNWVSWGAKVSFNLMKLATLPAVNKKIEAEKQMLDTRSLSVAMAVMTQVHISRARYAHLKNSYSTAAALSNVSRRILTQVRTETDAQKTSEQMLIREEMNALLADAKLDMAYADLQNAYANIYASLGIDPFPRTLRTNQPVKEMAGQLREMWLERGELKTDLVAAK</sequence>
<name>A0A7W6CKR5_9HYPH</name>
<reference evidence="7 8" key="1">
    <citation type="submission" date="2020-08" db="EMBL/GenBank/DDBJ databases">
        <title>Genomic Encyclopedia of Type Strains, Phase IV (KMG-IV): sequencing the most valuable type-strain genomes for metagenomic binning, comparative biology and taxonomic classification.</title>
        <authorList>
            <person name="Goeker M."/>
        </authorList>
    </citation>
    <scope>NUCLEOTIDE SEQUENCE [LARGE SCALE GENOMIC DNA]</scope>
    <source>
        <strain evidence="7 8">DSM 26575</strain>
    </source>
</reference>
<gene>
    <name evidence="7" type="ORF">GGQ67_000451</name>
</gene>
<dbReference type="PANTHER" id="PTHR30026:SF20">
    <property type="entry name" value="OUTER MEMBRANE PROTEIN TOLC"/>
    <property type="match status" value="1"/>
</dbReference>
<dbReference type="PANTHER" id="PTHR30026">
    <property type="entry name" value="OUTER MEMBRANE PROTEIN TOLC"/>
    <property type="match status" value="1"/>
</dbReference>
<feature type="coiled-coil region" evidence="6">
    <location>
        <begin position="208"/>
        <end position="235"/>
    </location>
</feature>
<evidence type="ECO:0000256" key="5">
    <source>
        <dbReference type="ARBA" id="ARBA00023237"/>
    </source>
</evidence>
<keyword evidence="3" id="KW-0812">Transmembrane</keyword>
<comment type="subcellular location">
    <subcellularLocation>
        <location evidence="1">Cell outer membrane</location>
    </subcellularLocation>
</comment>
<dbReference type="AlphaFoldDB" id="A0A7W6CKR5"/>
<evidence type="ECO:0000256" key="2">
    <source>
        <dbReference type="ARBA" id="ARBA00022452"/>
    </source>
</evidence>
<dbReference type="PROSITE" id="PS51257">
    <property type="entry name" value="PROKAR_LIPOPROTEIN"/>
    <property type="match status" value="1"/>
</dbReference>
<dbReference type="EMBL" id="JACIDW010000001">
    <property type="protein sequence ID" value="MBB3962833.1"/>
    <property type="molecule type" value="Genomic_DNA"/>
</dbReference>
<protein>
    <submittedName>
        <fullName evidence="7">Outer membrane protein TolC</fullName>
    </submittedName>
</protein>
<keyword evidence="5" id="KW-0998">Cell outer membrane</keyword>
<dbReference type="GO" id="GO:0015562">
    <property type="term" value="F:efflux transmembrane transporter activity"/>
    <property type="evidence" value="ECO:0007669"/>
    <property type="project" value="InterPro"/>
</dbReference>
<dbReference type="InterPro" id="IPR051906">
    <property type="entry name" value="TolC-like"/>
</dbReference>
<keyword evidence="2" id="KW-1134">Transmembrane beta strand</keyword>
<evidence type="ECO:0000313" key="8">
    <source>
        <dbReference type="Proteomes" id="UP000582090"/>
    </source>
</evidence>
<keyword evidence="4" id="KW-0472">Membrane</keyword>
<evidence type="ECO:0000256" key="3">
    <source>
        <dbReference type="ARBA" id="ARBA00022692"/>
    </source>
</evidence>
<dbReference type="GO" id="GO:0015288">
    <property type="term" value="F:porin activity"/>
    <property type="evidence" value="ECO:0007669"/>
    <property type="project" value="TreeGrafter"/>
</dbReference>
<comment type="caution">
    <text evidence="7">The sequence shown here is derived from an EMBL/GenBank/DDBJ whole genome shotgun (WGS) entry which is preliminary data.</text>
</comment>
<organism evidence="7 8">
    <name type="scientific">Rhizobium metallidurans</name>
    <dbReference type="NCBI Taxonomy" id="1265931"/>
    <lineage>
        <taxon>Bacteria</taxon>
        <taxon>Pseudomonadati</taxon>
        <taxon>Pseudomonadota</taxon>
        <taxon>Alphaproteobacteria</taxon>
        <taxon>Hyphomicrobiales</taxon>
        <taxon>Rhizobiaceae</taxon>
        <taxon>Rhizobium/Agrobacterium group</taxon>
        <taxon>Rhizobium</taxon>
    </lineage>
</organism>
<evidence type="ECO:0000313" key="7">
    <source>
        <dbReference type="EMBL" id="MBB3962833.1"/>
    </source>
</evidence>
<evidence type="ECO:0000256" key="6">
    <source>
        <dbReference type="SAM" id="Coils"/>
    </source>
</evidence>
<dbReference type="GO" id="GO:1990281">
    <property type="term" value="C:efflux pump complex"/>
    <property type="evidence" value="ECO:0007669"/>
    <property type="project" value="TreeGrafter"/>
</dbReference>
<dbReference type="GO" id="GO:0009279">
    <property type="term" value="C:cell outer membrane"/>
    <property type="evidence" value="ECO:0007669"/>
    <property type="project" value="UniProtKB-SubCell"/>
</dbReference>
<dbReference type="Gene3D" id="1.20.1600.10">
    <property type="entry name" value="Outer membrane efflux proteins (OEP)"/>
    <property type="match status" value="1"/>
</dbReference>